<dbReference type="GO" id="GO:0003824">
    <property type="term" value="F:catalytic activity"/>
    <property type="evidence" value="ECO:0007669"/>
    <property type="project" value="InterPro"/>
</dbReference>
<feature type="domain" description="DUF4283" evidence="5">
    <location>
        <begin position="2"/>
        <end position="63"/>
    </location>
</feature>
<dbReference type="Pfam" id="PF14111">
    <property type="entry name" value="DUF4283"/>
    <property type="match status" value="1"/>
</dbReference>
<dbReference type="AlphaFoldDB" id="A0A6A2YQT0"/>
<dbReference type="Pfam" id="PF03372">
    <property type="entry name" value="Exo_endo_phos"/>
    <property type="match status" value="1"/>
</dbReference>
<dbReference type="InterPro" id="IPR036691">
    <property type="entry name" value="Endo/exonu/phosph_ase_sf"/>
</dbReference>
<dbReference type="InterPro" id="IPR026960">
    <property type="entry name" value="RVT-Znf"/>
</dbReference>
<dbReference type="Gene3D" id="3.60.10.10">
    <property type="entry name" value="Endonuclease/exonuclease/phosphatase"/>
    <property type="match status" value="1"/>
</dbReference>
<feature type="domain" description="SMP" evidence="3">
    <location>
        <begin position="828"/>
        <end position="870"/>
    </location>
</feature>
<accession>A0A6A2YQT0</accession>
<feature type="compositionally biased region" description="Polar residues" evidence="1">
    <location>
        <begin position="188"/>
        <end position="204"/>
    </location>
</feature>
<evidence type="ECO:0000259" key="5">
    <source>
        <dbReference type="Pfam" id="PF14111"/>
    </source>
</evidence>
<gene>
    <name evidence="6" type="ORF">F3Y22_tig00111310pilonHSYRG00062</name>
</gene>
<dbReference type="InterPro" id="IPR025558">
    <property type="entry name" value="DUF4283"/>
</dbReference>
<organism evidence="6 7">
    <name type="scientific">Hibiscus syriacus</name>
    <name type="common">Rose of Sharon</name>
    <dbReference type="NCBI Taxonomy" id="106335"/>
    <lineage>
        <taxon>Eukaryota</taxon>
        <taxon>Viridiplantae</taxon>
        <taxon>Streptophyta</taxon>
        <taxon>Embryophyta</taxon>
        <taxon>Tracheophyta</taxon>
        <taxon>Spermatophyta</taxon>
        <taxon>Magnoliopsida</taxon>
        <taxon>eudicotyledons</taxon>
        <taxon>Gunneridae</taxon>
        <taxon>Pentapetalae</taxon>
        <taxon>rosids</taxon>
        <taxon>malvids</taxon>
        <taxon>Malvales</taxon>
        <taxon>Malvaceae</taxon>
        <taxon>Malvoideae</taxon>
        <taxon>Hibiscus</taxon>
    </lineage>
</organism>
<feature type="region of interest" description="Disordered" evidence="1">
    <location>
        <begin position="188"/>
        <end position="213"/>
    </location>
</feature>
<protein>
    <recommendedName>
        <fullName evidence="8">Reverse transcriptase zinc-binding domain-containing protein</fullName>
    </recommendedName>
</protein>
<evidence type="ECO:0000313" key="7">
    <source>
        <dbReference type="Proteomes" id="UP000436088"/>
    </source>
</evidence>
<reference evidence="6" key="1">
    <citation type="submission" date="2019-09" db="EMBL/GenBank/DDBJ databases">
        <title>Draft genome information of white flower Hibiscus syriacus.</title>
        <authorList>
            <person name="Kim Y.-M."/>
        </authorList>
    </citation>
    <scope>NUCLEOTIDE SEQUENCE [LARGE SCALE GENOMIC DNA]</scope>
    <source>
        <strain evidence="6">YM2019G1</strain>
    </source>
</reference>
<name>A0A6A2YQT0_HIBSY</name>
<keyword evidence="7" id="KW-1185">Reference proteome</keyword>
<comment type="caution">
    <text evidence="6">The sequence shown here is derived from an EMBL/GenBank/DDBJ whole genome shotgun (WGS) entry which is preliminary data.</text>
</comment>
<dbReference type="SUPFAM" id="SSF56219">
    <property type="entry name" value="DNase I-like"/>
    <property type="match status" value="1"/>
</dbReference>
<feature type="domain" description="Endonuclease/exonuclease/phosphatase" evidence="2">
    <location>
        <begin position="307"/>
        <end position="421"/>
    </location>
</feature>
<dbReference type="Proteomes" id="UP000436088">
    <property type="component" value="Unassembled WGS sequence"/>
</dbReference>
<evidence type="ECO:0000259" key="4">
    <source>
        <dbReference type="Pfam" id="PF13966"/>
    </source>
</evidence>
<evidence type="ECO:0000256" key="1">
    <source>
        <dbReference type="SAM" id="MobiDB-lite"/>
    </source>
</evidence>
<dbReference type="InterPro" id="IPR040256">
    <property type="entry name" value="At4g02000-like"/>
</dbReference>
<evidence type="ECO:0008006" key="8">
    <source>
        <dbReference type="Google" id="ProtNLM"/>
    </source>
</evidence>
<dbReference type="EMBL" id="VEPZ02001302">
    <property type="protein sequence ID" value="KAE8681719.1"/>
    <property type="molecule type" value="Genomic_DNA"/>
</dbReference>
<feature type="region of interest" description="Disordered" evidence="1">
    <location>
        <begin position="852"/>
        <end position="873"/>
    </location>
</feature>
<feature type="domain" description="Reverse transcriptase zinc-binding" evidence="4">
    <location>
        <begin position="709"/>
        <end position="753"/>
    </location>
</feature>
<sequence length="873" mass="97493">MQKLIDSLWRKATAGARVRVSIAGKNLYVFSFSLVIARDWVLENGPWHVLNKPLILRKWEPNLQKLNFDLSSLPIWDHLHNVPLELYSRLGLSYIGSAIGIPLSMDTVTAAKTHLEYAKLCIEIGANDTISKYVEVELKDGAKVSIKVKVPWMPARFGGIELLQEKEAPSLEELNDVSTVAEELANDSNVTSIKNGGESSSTNRGRGRPAKDKLKVDITGSTNRFQVLNDSEEIPSAQVDIQRKPRASSQGVAALIKKLKSKKKAVLEKPKCVEGGGGGDQCMTIKGLYQNAHLVITAVYGSNDGIARRLLWQQLRDFEATVGISPWIIGGDFNIILHSNESFDYGLIGPLSTSDMRDFQEVLADLDLINHPFFGPSFTWSNKQQSSYLARKLDRVLVNPKWVTTYKDSHVEFQAPGISDHCLAQDLLRYSLPADKVDALVKDVTKEEIKEAFFSQGNEKSPGPDGYSPFFFKKSWSIIEKDVIAAISQFFQESYLFPAFNATIIALVPKIPNPTKVIGLPRIFVRWIEICFSTAAYFISFNGSLTGFFKGAKGLRQEDPLSPLLFIISMNILSRLHNLAASRGLKLNASKSEFFAVGTDKSASGARVSWKNICFLKFEGGLGVKDMKSWNKACMISLIKNILPEDGSLWVAWLKNYVFKEKDFWSVGINSTASWSFKRLLKFRPEAHQILSSSAIKVTKIWDSIRDKKAKAPWQKLLQRMGLISESICVLCKSEQETRDRLFLKCPTAVTIWTTVFSLSGLRFTACSWEVLIASASSNWKGKSLLTIIMKIALNALIYTLWEERNKRVFQNRTRSAVAILKAIKDTDAPSKLPRDKAVTCEDADEVKGAELRARPQAAARPGGVADTMEKYR</sequence>
<dbReference type="Pfam" id="PF13966">
    <property type="entry name" value="zf-RVT"/>
    <property type="match status" value="1"/>
</dbReference>
<dbReference type="PANTHER" id="PTHR31286:SF165">
    <property type="entry name" value="DUF4283 DOMAIN-CONTAINING PROTEIN"/>
    <property type="match status" value="1"/>
</dbReference>
<evidence type="ECO:0000259" key="2">
    <source>
        <dbReference type="Pfam" id="PF03372"/>
    </source>
</evidence>
<dbReference type="Pfam" id="PF04927">
    <property type="entry name" value="SMP"/>
    <property type="match status" value="1"/>
</dbReference>
<dbReference type="InterPro" id="IPR007011">
    <property type="entry name" value="LEA_SMP_dom"/>
</dbReference>
<proteinExistence type="predicted"/>
<dbReference type="PANTHER" id="PTHR31286">
    <property type="entry name" value="GLYCINE-RICH CELL WALL STRUCTURAL PROTEIN 1.8-LIKE"/>
    <property type="match status" value="1"/>
</dbReference>
<feature type="compositionally biased region" description="Low complexity" evidence="1">
    <location>
        <begin position="855"/>
        <end position="866"/>
    </location>
</feature>
<dbReference type="InterPro" id="IPR005135">
    <property type="entry name" value="Endo/exonuclease/phosphatase"/>
</dbReference>
<evidence type="ECO:0000313" key="6">
    <source>
        <dbReference type="EMBL" id="KAE8681719.1"/>
    </source>
</evidence>
<evidence type="ECO:0000259" key="3">
    <source>
        <dbReference type="Pfam" id="PF04927"/>
    </source>
</evidence>